<name>A0A174QED9_9FIRM</name>
<dbReference type="EMBL" id="QSKF01000014">
    <property type="protein sequence ID" value="RHE37610.1"/>
    <property type="molecule type" value="Genomic_DNA"/>
</dbReference>
<evidence type="ECO:0000259" key="2">
    <source>
        <dbReference type="Pfam" id="PF00432"/>
    </source>
</evidence>
<keyword evidence="1" id="KW-0677">Repeat</keyword>
<dbReference type="InterPro" id="IPR001330">
    <property type="entry name" value="Prenyltrans"/>
</dbReference>
<dbReference type="AlphaFoldDB" id="A0A174QED9"/>
<sequence length="322" mass="35788">MNTMKKRGCQILVLFMTAGMLTGCGDGTPKLEDALKKTASYEMKTVEDPASDALGGEWTVMALARSGEEVDENYFEKYRANVEKRVKEQEGVLSENRYTEYSRAVLALKSIGKDPTDIGGYDIEKPLEDFDTVVSQGLNGAIYALLALNADDPDANKDGELEQKYLDYIVEKEKDDGGFSLDDNAENGDVDLTAMTLQCLEMYQDENNVKEVIDKGVEFLADTQDDDGGYTAYGAKSSESISQTVIALSAVGVDCNEDERFQKDGKGLYDTLMTFYQKDGSFKHILDGESDPMATDQAFCAMVAYQRYQNKKNSFFDMTDHR</sequence>
<dbReference type="Pfam" id="PF00432">
    <property type="entry name" value="Prenyltrans"/>
    <property type="match status" value="1"/>
</dbReference>
<dbReference type="RefSeq" id="WP_055056319.1">
    <property type="nucleotide sequence ID" value="NZ_CABJFK010000014.1"/>
</dbReference>
<evidence type="ECO:0000313" key="6">
    <source>
        <dbReference type="Proteomes" id="UP000283745"/>
    </source>
</evidence>
<dbReference type="InterPro" id="IPR008930">
    <property type="entry name" value="Terpenoid_cyclase/PrenylTrfase"/>
</dbReference>
<dbReference type="PROSITE" id="PS51257">
    <property type="entry name" value="PROKAR_LIPOPROTEIN"/>
    <property type="match status" value="1"/>
</dbReference>
<evidence type="ECO:0000313" key="3">
    <source>
        <dbReference type="EMBL" id="CUP68479.1"/>
    </source>
</evidence>
<dbReference type="Proteomes" id="UP000283745">
    <property type="component" value="Unassembled WGS sequence"/>
</dbReference>
<organism evidence="3 5">
    <name type="scientific">Blautia obeum</name>
    <dbReference type="NCBI Taxonomy" id="40520"/>
    <lineage>
        <taxon>Bacteria</taxon>
        <taxon>Bacillati</taxon>
        <taxon>Bacillota</taxon>
        <taxon>Clostridia</taxon>
        <taxon>Lachnospirales</taxon>
        <taxon>Lachnospiraceae</taxon>
        <taxon>Blautia</taxon>
    </lineage>
</organism>
<evidence type="ECO:0000313" key="4">
    <source>
        <dbReference type="EMBL" id="RHE37610.1"/>
    </source>
</evidence>
<protein>
    <recommendedName>
        <fullName evidence="2">Prenyltransferase alpha-alpha toroid domain-containing protein</fullName>
    </recommendedName>
</protein>
<reference evidence="3 5" key="1">
    <citation type="submission" date="2015-09" db="EMBL/GenBank/DDBJ databases">
        <authorList>
            <consortium name="Pathogen Informatics"/>
        </authorList>
    </citation>
    <scope>NUCLEOTIDE SEQUENCE [LARGE SCALE GENOMIC DNA]</scope>
    <source>
        <strain evidence="3 5">2789STDY5834921</strain>
    </source>
</reference>
<proteinExistence type="predicted"/>
<dbReference type="SUPFAM" id="SSF48239">
    <property type="entry name" value="Terpenoid cyclases/Protein prenyltransferases"/>
    <property type="match status" value="1"/>
</dbReference>
<dbReference type="EMBL" id="CZBA01000012">
    <property type="protein sequence ID" value="CUP68479.1"/>
    <property type="molecule type" value="Genomic_DNA"/>
</dbReference>
<feature type="domain" description="Prenyltransferase alpha-alpha toroid" evidence="2">
    <location>
        <begin position="216"/>
        <end position="306"/>
    </location>
</feature>
<dbReference type="GO" id="GO:0003824">
    <property type="term" value="F:catalytic activity"/>
    <property type="evidence" value="ECO:0007669"/>
    <property type="project" value="InterPro"/>
</dbReference>
<gene>
    <name evidence="4" type="ORF">DW740_15210</name>
    <name evidence="3" type="ORF">ERS852533_02204</name>
</gene>
<reference evidence="4 6" key="2">
    <citation type="submission" date="2018-08" db="EMBL/GenBank/DDBJ databases">
        <title>A genome reference for cultivated species of the human gut microbiota.</title>
        <authorList>
            <person name="Zou Y."/>
            <person name="Xue W."/>
            <person name="Luo G."/>
        </authorList>
    </citation>
    <scope>NUCLEOTIDE SEQUENCE [LARGE SCALE GENOMIC DNA]</scope>
    <source>
        <strain evidence="4 6">AM28-23</strain>
    </source>
</reference>
<evidence type="ECO:0000313" key="5">
    <source>
        <dbReference type="Proteomes" id="UP000095413"/>
    </source>
</evidence>
<dbReference type="CDD" id="cd00688">
    <property type="entry name" value="ISOPREN_C2_like"/>
    <property type="match status" value="1"/>
</dbReference>
<dbReference type="Gene3D" id="1.50.10.20">
    <property type="match status" value="1"/>
</dbReference>
<dbReference type="OrthoDB" id="411361at2"/>
<evidence type="ECO:0000256" key="1">
    <source>
        <dbReference type="ARBA" id="ARBA00022737"/>
    </source>
</evidence>
<accession>A0A174QED9</accession>
<dbReference type="Proteomes" id="UP000095413">
    <property type="component" value="Unassembled WGS sequence"/>
</dbReference>